<dbReference type="SUPFAM" id="SSF55424">
    <property type="entry name" value="FAD/NAD-linked reductases, dimerisation (C-terminal) domain"/>
    <property type="match status" value="1"/>
</dbReference>
<dbReference type="EMBL" id="STGJ01000017">
    <property type="protein sequence ID" value="TIC79550.1"/>
    <property type="molecule type" value="Genomic_DNA"/>
</dbReference>
<comment type="cofactor">
    <cofactor evidence="6">
        <name>FAD</name>
        <dbReference type="ChEBI" id="CHEBI:57692"/>
    </cofactor>
    <text evidence="6">Binds 1 FAD per subunit.</text>
</comment>
<feature type="binding site" evidence="6">
    <location>
        <begin position="320"/>
        <end position="323"/>
    </location>
    <ligand>
        <name>FAD</name>
        <dbReference type="ChEBI" id="CHEBI:57692"/>
    </ligand>
</feature>
<evidence type="ECO:0000313" key="11">
    <source>
        <dbReference type="Proteomes" id="UP000308891"/>
    </source>
</evidence>
<protein>
    <submittedName>
        <fullName evidence="10">Mercuric reductase</fullName>
    </submittedName>
</protein>
<evidence type="ECO:0000256" key="4">
    <source>
        <dbReference type="ARBA" id="ARBA00023002"/>
    </source>
</evidence>
<evidence type="ECO:0000259" key="9">
    <source>
        <dbReference type="Pfam" id="PF07992"/>
    </source>
</evidence>
<dbReference type="FunFam" id="3.30.390.30:FF:000001">
    <property type="entry name" value="Dihydrolipoyl dehydrogenase"/>
    <property type="match status" value="1"/>
</dbReference>
<name>A0A4T0ULP6_9NEIS</name>
<evidence type="ECO:0000313" key="10">
    <source>
        <dbReference type="EMBL" id="TIC79550.1"/>
    </source>
</evidence>
<accession>A0A4T0ULP6</accession>
<dbReference type="Gene3D" id="3.50.50.60">
    <property type="entry name" value="FAD/NAD(P)-binding domain"/>
    <property type="match status" value="2"/>
</dbReference>
<comment type="caution">
    <text evidence="10">The sequence shown here is derived from an EMBL/GenBank/DDBJ whole genome shotgun (WGS) entry which is preliminary data.</text>
</comment>
<evidence type="ECO:0000256" key="7">
    <source>
        <dbReference type="PIRSR" id="PIRSR000350-4"/>
    </source>
</evidence>
<feature type="binding site" evidence="6">
    <location>
        <position position="314"/>
    </location>
    <ligand>
        <name>FAD</name>
        <dbReference type="ChEBI" id="CHEBI:57692"/>
    </ligand>
</feature>
<dbReference type="InterPro" id="IPR036188">
    <property type="entry name" value="FAD/NAD-bd_sf"/>
</dbReference>
<keyword evidence="6" id="KW-0547">Nucleotide-binding</keyword>
<dbReference type="PRINTS" id="PR00368">
    <property type="entry name" value="FADPNR"/>
</dbReference>
<dbReference type="InterPro" id="IPR004099">
    <property type="entry name" value="Pyr_nucl-diS_OxRdtase_dimer"/>
</dbReference>
<keyword evidence="2" id="KW-0285">Flavoprotein</keyword>
<comment type="similarity">
    <text evidence="1">Belongs to the class-I pyridine nucleotide-disulfide oxidoreductase family.</text>
</comment>
<feature type="domain" description="Pyridine nucleotide-disulphide oxidoreductase dimerisation" evidence="8">
    <location>
        <begin position="349"/>
        <end position="453"/>
    </location>
</feature>
<gene>
    <name evidence="10" type="ORF">E5K04_13475</name>
</gene>
<keyword evidence="4" id="KW-0560">Oxidoreductase</keyword>
<dbReference type="AlphaFoldDB" id="A0A4T0ULP6"/>
<dbReference type="PANTHER" id="PTHR43014">
    <property type="entry name" value="MERCURIC REDUCTASE"/>
    <property type="match status" value="1"/>
</dbReference>
<feature type="domain" description="FAD/NAD(P)-binding" evidence="9">
    <location>
        <begin position="8"/>
        <end position="329"/>
    </location>
</feature>
<feature type="binding site" evidence="6">
    <location>
        <begin position="182"/>
        <end position="189"/>
    </location>
    <ligand>
        <name>NAD(+)</name>
        <dbReference type="ChEBI" id="CHEBI:57540"/>
    </ligand>
</feature>
<dbReference type="InterPro" id="IPR023753">
    <property type="entry name" value="FAD/NAD-binding_dom"/>
</dbReference>
<keyword evidence="6" id="KW-0520">NAD</keyword>
<proteinExistence type="inferred from homology"/>
<dbReference type="GO" id="GO:0003955">
    <property type="term" value="F:NAD(P)H dehydrogenase (quinone) activity"/>
    <property type="evidence" value="ECO:0007669"/>
    <property type="project" value="TreeGrafter"/>
</dbReference>
<keyword evidence="11" id="KW-1185">Reference proteome</keyword>
<evidence type="ECO:0000259" key="8">
    <source>
        <dbReference type="Pfam" id="PF02852"/>
    </source>
</evidence>
<dbReference type="InterPro" id="IPR001100">
    <property type="entry name" value="Pyr_nuc-diS_OxRdtase"/>
</dbReference>
<feature type="disulfide bond" description="Redox-active" evidence="7">
    <location>
        <begin position="44"/>
        <end position="49"/>
    </location>
</feature>
<evidence type="ECO:0000256" key="6">
    <source>
        <dbReference type="PIRSR" id="PIRSR000350-3"/>
    </source>
</evidence>
<sequence length="462" mass="48299">MGTAIQLDFIIIGGGMAGRHLATDLGHAGFSGVLIEHGEFGGACINVACIPSKTLIRCARLAHDIRFGATRGVHGSDVCIDMPQIMAHIAQTTARIREGSQCALQGSGTQLVFAEGRLRSPSEVEAILPNGSTQCYTAPRIFINTGTRAALPDIPGLRAAQAMTHVEAFALQRVPEHLLILGAGISGLEFAQAFRRLGARVTLLEHGPSILPHDEPECAASITRILEDEGIRILTQATLEQVQGKSGEKLHAHGHAAGEPFDISASDLLVCTGRVAQTKGIGLEQVGVALDKAGYIKVDAHLQTSVPGVYALGDLCGHPMSSHAAVDDARIALSLFTGPARSTEGRLLPSVLFVDPEYGRVGLTEQAAKEAGYRIAVASLPAAAVARMHAEGQLQGLMKAVIDADSSRILGFAMVGFHAGETVSVVQAAMLAGQPYTLLRDAILAHPTASEGLNALFSAPLA</sequence>
<dbReference type="PIRSF" id="PIRSF000350">
    <property type="entry name" value="Mercury_reductase_MerA"/>
    <property type="match status" value="1"/>
</dbReference>
<dbReference type="Pfam" id="PF07992">
    <property type="entry name" value="Pyr_redox_2"/>
    <property type="match status" value="1"/>
</dbReference>
<dbReference type="OrthoDB" id="178496at2"/>
<feature type="binding site" evidence="6">
    <location>
        <position position="53"/>
    </location>
    <ligand>
        <name>FAD</name>
        <dbReference type="ChEBI" id="CHEBI:57692"/>
    </ligand>
</feature>
<organism evidence="10 11">
    <name type="scientific">Crenobacter intestini</name>
    <dbReference type="NCBI Taxonomy" id="2563443"/>
    <lineage>
        <taxon>Bacteria</taxon>
        <taxon>Pseudomonadati</taxon>
        <taxon>Pseudomonadota</taxon>
        <taxon>Betaproteobacteria</taxon>
        <taxon>Neisseriales</taxon>
        <taxon>Neisseriaceae</taxon>
        <taxon>Crenobacter</taxon>
    </lineage>
</organism>
<feature type="binding site" evidence="6">
    <location>
        <position position="116"/>
    </location>
    <ligand>
        <name>FAD</name>
        <dbReference type="ChEBI" id="CHEBI:57692"/>
    </ligand>
</feature>
<evidence type="ECO:0000256" key="1">
    <source>
        <dbReference type="ARBA" id="ARBA00007532"/>
    </source>
</evidence>
<feature type="binding site" evidence="6">
    <location>
        <position position="273"/>
    </location>
    <ligand>
        <name>NAD(+)</name>
        <dbReference type="ChEBI" id="CHEBI:57540"/>
    </ligand>
</feature>
<reference evidence="10 11" key="1">
    <citation type="submission" date="2019-04" db="EMBL/GenBank/DDBJ databases">
        <title>Crenobacter sp. nov.</title>
        <authorList>
            <person name="Shi S."/>
        </authorList>
    </citation>
    <scope>NUCLEOTIDE SEQUENCE [LARGE SCALE GENOMIC DNA]</scope>
    <source>
        <strain evidence="10 11">GY 70310</strain>
    </source>
</reference>
<dbReference type="GO" id="GO:0050660">
    <property type="term" value="F:flavin adenine dinucleotide binding"/>
    <property type="evidence" value="ECO:0007669"/>
    <property type="project" value="TreeGrafter"/>
</dbReference>
<evidence type="ECO:0000256" key="5">
    <source>
        <dbReference type="PIRSR" id="PIRSR000350-2"/>
    </source>
</evidence>
<feature type="binding site" evidence="6">
    <location>
        <position position="205"/>
    </location>
    <ligand>
        <name>NAD(+)</name>
        <dbReference type="ChEBI" id="CHEBI:57540"/>
    </ligand>
</feature>
<feature type="active site" description="Proton acceptor" evidence="5">
    <location>
        <position position="446"/>
    </location>
</feature>
<dbReference type="SUPFAM" id="SSF51905">
    <property type="entry name" value="FAD/NAD(P)-binding domain"/>
    <property type="match status" value="1"/>
</dbReference>
<keyword evidence="3 6" id="KW-0274">FAD</keyword>
<dbReference type="PANTHER" id="PTHR43014:SF2">
    <property type="entry name" value="MERCURIC REDUCTASE"/>
    <property type="match status" value="1"/>
</dbReference>
<evidence type="ECO:0000256" key="3">
    <source>
        <dbReference type="ARBA" id="ARBA00022827"/>
    </source>
</evidence>
<dbReference type="PRINTS" id="PR00411">
    <property type="entry name" value="PNDRDTASEI"/>
</dbReference>
<dbReference type="Gene3D" id="3.30.390.30">
    <property type="match status" value="1"/>
</dbReference>
<dbReference type="InterPro" id="IPR016156">
    <property type="entry name" value="FAD/NAD-linked_Rdtase_dimer_sf"/>
</dbReference>
<dbReference type="Pfam" id="PF02852">
    <property type="entry name" value="Pyr_redox_dim"/>
    <property type="match status" value="1"/>
</dbReference>
<dbReference type="Proteomes" id="UP000308891">
    <property type="component" value="Unassembled WGS sequence"/>
</dbReference>
<evidence type="ECO:0000256" key="2">
    <source>
        <dbReference type="ARBA" id="ARBA00022630"/>
    </source>
</evidence>